<dbReference type="AlphaFoldDB" id="A0A1M7UFF3"/>
<accession>A0A1M7UFF3</accession>
<name>A0A1M7UFF3_9BRAD</name>
<gene>
    <name evidence="1" type="ORF">SAMN05444170_4893</name>
</gene>
<sequence>MVDEKVKIKCTKCSQVFRERAQRIRPNFQTNCPHCNRLITFDPTVEDRNVRKALLNAKEVRYAIEDARKAAAIAQEGAPVPVMDRSQY</sequence>
<proteinExistence type="predicted"/>
<dbReference type="Proteomes" id="UP000184096">
    <property type="component" value="Chromosome I"/>
</dbReference>
<dbReference type="OrthoDB" id="8021131at2"/>
<protein>
    <submittedName>
        <fullName evidence="1">Uncharacterized protein</fullName>
    </submittedName>
</protein>
<evidence type="ECO:0000313" key="2">
    <source>
        <dbReference type="Proteomes" id="UP000184096"/>
    </source>
</evidence>
<dbReference type="RefSeq" id="WP_072821716.1">
    <property type="nucleotide sequence ID" value="NZ_LT670849.1"/>
</dbReference>
<keyword evidence="2" id="KW-1185">Reference proteome</keyword>
<evidence type="ECO:0000313" key="1">
    <source>
        <dbReference type="EMBL" id="SHN81752.1"/>
    </source>
</evidence>
<dbReference type="EMBL" id="LT670849">
    <property type="protein sequence ID" value="SHN81752.1"/>
    <property type="molecule type" value="Genomic_DNA"/>
</dbReference>
<organism evidence="1 2">
    <name type="scientific">Bradyrhizobium erythrophlei</name>
    <dbReference type="NCBI Taxonomy" id="1437360"/>
    <lineage>
        <taxon>Bacteria</taxon>
        <taxon>Pseudomonadati</taxon>
        <taxon>Pseudomonadota</taxon>
        <taxon>Alphaproteobacteria</taxon>
        <taxon>Hyphomicrobiales</taxon>
        <taxon>Nitrobacteraceae</taxon>
        <taxon>Bradyrhizobium</taxon>
    </lineage>
</organism>
<reference evidence="2" key="1">
    <citation type="submission" date="2016-11" db="EMBL/GenBank/DDBJ databases">
        <authorList>
            <person name="Varghese N."/>
            <person name="Submissions S."/>
        </authorList>
    </citation>
    <scope>NUCLEOTIDE SEQUENCE [LARGE SCALE GENOMIC DNA]</scope>
    <source>
        <strain evidence="2">GAS401</strain>
    </source>
</reference>